<gene>
    <name evidence="1" type="ordered locus">Turpa_1633</name>
</gene>
<dbReference type="OrthoDB" id="358773at2"/>
<evidence type="ECO:0000313" key="1">
    <source>
        <dbReference type="EMBL" id="AFM12281.1"/>
    </source>
</evidence>
<dbReference type="STRING" id="869212.Turpa_1633"/>
<dbReference type="Pfam" id="PF13563">
    <property type="entry name" value="2_5_RNA_ligase2"/>
    <property type="match status" value="1"/>
</dbReference>
<dbReference type="InterPro" id="IPR009097">
    <property type="entry name" value="Cyclic_Pdiesterase"/>
</dbReference>
<accession>I4B4S4</accession>
<dbReference type="Proteomes" id="UP000006048">
    <property type="component" value="Chromosome"/>
</dbReference>
<organism evidence="1 2">
    <name type="scientific">Turneriella parva (strain ATCC BAA-1111 / DSM 21527 / NCTC 11395 / H)</name>
    <name type="common">Leptospira parva</name>
    <dbReference type="NCBI Taxonomy" id="869212"/>
    <lineage>
        <taxon>Bacteria</taxon>
        <taxon>Pseudomonadati</taxon>
        <taxon>Spirochaetota</taxon>
        <taxon>Spirochaetia</taxon>
        <taxon>Leptospirales</taxon>
        <taxon>Leptospiraceae</taxon>
        <taxon>Turneriella</taxon>
    </lineage>
</organism>
<dbReference type="AlphaFoldDB" id="I4B4S4"/>
<name>I4B4S4_TURPD</name>
<dbReference type="RefSeq" id="WP_014802792.1">
    <property type="nucleotide sequence ID" value="NC_018020.1"/>
</dbReference>
<evidence type="ECO:0000313" key="2">
    <source>
        <dbReference type="Proteomes" id="UP000006048"/>
    </source>
</evidence>
<dbReference type="Gene3D" id="3.90.1140.10">
    <property type="entry name" value="Cyclic phosphodiesterase"/>
    <property type="match status" value="1"/>
</dbReference>
<dbReference type="InterPro" id="IPR050580">
    <property type="entry name" value="2H_phosphoesterase_YjcG-like"/>
</dbReference>
<dbReference type="EMBL" id="CP002959">
    <property type="protein sequence ID" value="AFM12281.1"/>
    <property type="molecule type" value="Genomic_DNA"/>
</dbReference>
<dbReference type="PANTHER" id="PTHR40037">
    <property type="entry name" value="PHOSPHOESTERASE YJCG-RELATED"/>
    <property type="match status" value="1"/>
</dbReference>
<protein>
    <submittedName>
        <fullName evidence="1">Phosphoesterase HXTX</fullName>
    </submittedName>
</protein>
<proteinExistence type="predicted"/>
<keyword evidence="2" id="KW-1185">Reference proteome</keyword>
<dbReference type="HOGENOM" id="CLU_100506_0_0_12"/>
<reference evidence="1 2" key="1">
    <citation type="submission" date="2012-06" db="EMBL/GenBank/DDBJ databases">
        <title>The complete chromosome of genome of Turneriella parva DSM 21527.</title>
        <authorList>
            <consortium name="US DOE Joint Genome Institute (JGI-PGF)"/>
            <person name="Lucas S."/>
            <person name="Han J."/>
            <person name="Lapidus A."/>
            <person name="Bruce D."/>
            <person name="Goodwin L."/>
            <person name="Pitluck S."/>
            <person name="Peters L."/>
            <person name="Kyrpides N."/>
            <person name="Mavromatis K."/>
            <person name="Ivanova N."/>
            <person name="Mikhailova N."/>
            <person name="Chertkov O."/>
            <person name="Detter J.C."/>
            <person name="Tapia R."/>
            <person name="Han C."/>
            <person name="Land M."/>
            <person name="Hauser L."/>
            <person name="Markowitz V."/>
            <person name="Cheng J.-F."/>
            <person name="Hugenholtz P."/>
            <person name="Woyke T."/>
            <person name="Wu D."/>
            <person name="Gronow S."/>
            <person name="Wellnitz S."/>
            <person name="Brambilla E."/>
            <person name="Klenk H.-P."/>
            <person name="Eisen J.A."/>
        </authorList>
    </citation>
    <scope>NUCLEOTIDE SEQUENCE [LARGE SCALE GENOMIC DNA]</scope>
    <source>
        <strain evidence="2">ATCC BAA-1111 / DSM 21527 / NCTC 11395 / H</strain>
    </source>
</reference>
<dbReference type="KEGG" id="tpx:Turpa_1633"/>
<dbReference type="PANTHER" id="PTHR40037:SF1">
    <property type="entry name" value="PHOSPHOESTERASE SAOUHSC_00951-RELATED"/>
    <property type="match status" value="1"/>
</dbReference>
<sequence>MEKTLWFVAVLLPDEAVAKVRAVQQEIADTFGPRRAMRLPPHITVEAPFRLPDEVAPKLTDALADFFATKTEFQLTLKDFGYFRDDVIFIQVAPSLELLELHNELQEFMRGPAGFIHAPPLHPGYTPHLTIANRDVTPKQHAAIWRGLAGRKFHASFPVVELCLMRHNGASWDTAQKFALQRK</sequence>
<dbReference type="SUPFAM" id="SSF55144">
    <property type="entry name" value="LigT-like"/>
    <property type="match status" value="1"/>
</dbReference>